<dbReference type="InterPro" id="IPR019545">
    <property type="entry name" value="DM13_domain"/>
</dbReference>
<dbReference type="EMBL" id="WXYQ01000001">
    <property type="protein sequence ID" value="NBG94532.1"/>
    <property type="molecule type" value="Genomic_DNA"/>
</dbReference>
<comment type="caution">
    <text evidence="3">The sequence shown here is derived from an EMBL/GenBank/DDBJ whole genome shotgun (WGS) entry which is preliminary data.</text>
</comment>
<dbReference type="Proteomes" id="UP000470384">
    <property type="component" value="Unassembled WGS sequence"/>
</dbReference>
<feature type="domain" description="DM13" evidence="2">
    <location>
        <begin position="51"/>
        <end position="156"/>
    </location>
</feature>
<evidence type="ECO:0000313" key="3">
    <source>
        <dbReference type="EMBL" id="NBG94532.1"/>
    </source>
</evidence>
<evidence type="ECO:0000259" key="2">
    <source>
        <dbReference type="PROSITE" id="PS51549"/>
    </source>
</evidence>
<organism evidence="3 4">
    <name type="scientific">Pyruvatibacter mobilis</name>
    <dbReference type="NCBI Taxonomy" id="1712261"/>
    <lineage>
        <taxon>Bacteria</taxon>
        <taxon>Pseudomonadati</taxon>
        <taxon>Pseudomonadota</taxon>
        <taxon>Alphaproteobacteria</taxon>
        <taxon>Hyphomicrobiales</taxon>
        <taxon>Parvibaculaceae</taxon>
        <taxon>Pyruvatibacter</taxon>
    </lineage>
</organism>
<keyword evidence="1" id="KW-0472">Membrane</keyword>
<dbReference type="OrthoDB" id="6106486at2"/>
<dbReference type="GeneID" id="300653512"/>
<proteinExistence type="predicted"/>
<dbReference type="RefSeq" id="WP_160586619.1">
    <property type="nucleotide sequence ID" value="NZ_BMHN01000001.1"/>
</dbReference>
<keyword evidence="1" id="KW-1133">Transmembrane helix</keyword>
<feature type="transmembrane region" description="Helical" evidence="1">
    <location>
        <begin position="6"/>
        <end position="26"/>
    </location>
</feature>
<protein>
    <recommendedName>
        <fullName evidence="2">DM13 domain-containing protein</fullName>
    </recommendedName>
</protein>
<reference evidence="3 4" key="1">
    <citation type="journal article" date="2016" name="Int. J. Syst. Evol. Microbiol.">
        <title>Pyruvatibacter mobilis gen. nov., sp. nov., a marine bacterium from the culture broth of Picochlorum sp. 122.</title>
        <authorList>
            <person name="Wang G."/>
            <person name="Tang M."/>
            <person name="Wu H."/>
            <person name="Dai S."/>
            <person name="Li T."/>
            <person name="Chen C."/>
            <person name="He H."/>
            <person name="Fan J."/>
            <person name="Xiang W."/>
            <person name="Li X."/>
        </authorList>
    </citation>
    <scope>NUCLEOTIDE SEQUENCE [LARGE SCALE GENOMIC DNA]</scope>
    <source>
        <strain evidence="3 4">GYP-11</strain>
    </source>
</reference>
<name>A0A845Q7E9_9HYPH</name>
<dbReference type="PROSITE" id="PS51549">
    <property type="entry name" value="DM13"/>
    <property type="match status" value="1"/>
</dbReference>
<sequence length="156" mass="17147">MPRWLILSGSHAAALVVGFMLGIYLLPILTAPEGPGEDVLAQSAEDALFKATLTRDLKGSDFLHWGDGTISVTSTQVVHEGALAPGPDYKLYLAQEFVEDEEGFFRIKADARRIGDIKTFDGFIVDVPEGVDVEDYTTVIVWCESFSEFITAARYQ</sequence>
<keyword evidence="4" id="KW-1185">Reference proteome</keyword>
<evidence type="ECO:0000256" key="1">
    <source>
        <dbReference type="SAM" id="Phobius"/>
    </source>
</evidence>
<accession>A0A845Q7E9</accession>
<evidence type="ECO:0000313" key="4">
    <source>
        <dbReference type="Proteomes" id="UP000470384"/>
    </source>
</evidence>
<dbReference type="AlphaFoldDB" id="A0A845Q7E9"/>
<dbReference type="Pfam" id="PF10517">
    <property type="entry name" value="DM13"/>
    <property type="match status" value="1"/>
</dbReference>
<keyword evidence="1" id="KW-0812">Transmembrane</keyword>
<gene>
    <name evidence="3" type="ORF">GTQ45_02145</name>
</gene>